<feature type="coiled-coil region" evidence="7">
    <location>
        <begin position="242"/>
        <end position="332"/>
    </location>
</feature>
<evidence type="ECO:0000256" key="2">
    <source>
        <dbReference type="ARBA" id="ARBA00010841"/>
    </source>
</evidence>
<evidence type="ECO:0000256" key="4">
    <source>
        <dbReference type="ARBA" id="ARBA00023054"/>
    </source>
</evidence>
<evidence type="ECO:0000256" key="5">
    <source>
        <dbReference type="ARBA" id="ARBA00023069"/>
    </source>
</evidence>
<organism evidence="9 10">
    <name type="scientific">Albula glossodonta</name>
    <name type="common">roundjaw bonefish</name>
    <dbReference type="NCBI Taxonomy" id="121402"/>
    <lineage>
        <taxon>Eukaryota</taxon>
        <taxon>Metazoa</taxon>
        <taxon>Chordata</taxon>
        <taxon>Craniata</taxon>
        <taxon>Vertebrata</taxon>
        <taxon>Euteleostomi</taxon>
        <taxon>Actinopterygii</taxon>
        <taxon>Neopterygii</taxon>
        <taxon>Teleostei</taxon>
        <taxon>Albuliformes</taxon>
        <taxon>Albulidae</taxon>
        <taxon>Albula</taxon>
    </lineage>
</organism>
<keyword evidence="4 7" id="KW-0175">Coiled coil</keyword>
<comment type="caution">
    <text evidence="9">The sequence shown here is derived from an EMBL/GenBank/DDBJ whole genome shotgun (WGS) entry which is preliminary data.</text>
</comment>
<dbReference type="GO" id="GO:0036064">
    <property type="term" value="C:ciliary basal body"/>
    <property type="evidence" value="ECO:0007669"/>
    <property type="project" value="TreeGrafter"/>
</dbReference>
<dbReference type="OrthoDB" id="166611at2759"/>
<keyword evidence="10" id="KW-1185">Reference proteome</keyword>
<dbReference type="Proteomes" id="UP000824540">
    <property type="component" value="Unassembled WGS sequence"/>
</dbReference>
<dbReference type="InterPro" id="IPR038844">
    <property type="entry name" value="CFAP157"/>
</dbReference>
<accession>A0A8T2PST7</accession>
<dbReference type="GO" id="GO:0008017">
    <property type="term" value="F:microtubule binding"/>
    <property type="evidence" value="ECO:0007669"/>
    <property type="project" value="TreeGrafter"/>
</dbReference>
<feature type="compositionally biased region" description="Basic and acidic residues" evidence="8">
    <location>
        <begin position="7"/>
        <end position="30"/>
    </location>
</feature>
<comment type="similarity">
    <text evidence="2">Belongs to the CFAP157 family.</text>
</comment>
<evidence type="ECO:0000313" key="9">
    <source>
        <dbReference type="EMBL" id="KAG9354425.1"/>
    </source>
</evidence>
<evidence type="ECO:0000256" key="1">
    <source>
        <dbReference type="ARBA" id="ARBA00004138"/>
    </source>
</evidence>
<evidence type="ECO:0000256" key="6">
    <source>
        <dbReference type="ARBA" id="ARBA00023273"/>
    </source>
</evidence>
<name>A0A8T2PST7_9TELE</name>
<dbReference type="GO" id="GO:0007288">
    <property type="term" value="P:sperm axoneme assembly"/>
    <property type="evidence" value="ECO:0007669"/>
    <property type="project" value="TreeGrafter"/>
</dbReference>
<evidence type="ECO:0000313" key="10">
    <source>
        <dbReference type="Proteomes" id="UP000824540"/>
    </source>
</evidence>
<evidence type="ECO:0000256" key="7">
    <source>
        <dbReference type="SAM" id="Coils"/>
    </source>
</evidence>
<sequence>MPPKGKVNKDLTGKTGKTKSERVNSRERNAGESLAEFSREYYNMQIRDLEYQLEKYKQKYDELEVQQKDFSNKYSTLEREKKDIVLYLKKTLTQREDDLSDLSEQLLRLQQAKEAEKESFEKQLAQLRQDFQENKDQLTSENMVLVGKLASLEEFRVQKDELVERLVAQEVQLEKQRKEHQLVIQNLERKNVLDNDKLKKEMQQHVVTMAAELRLVTERKMPDTTMRAIRENLSVTTQLCKLSEKTQELIEENKVLREREEQLKREMAVLKPLLKDKTKRNLSNHKEIASLREELEQNNTKAEKLTKDLEREKDIRGQLEKVQQEVAKAMKQALKGPAVPILPSFPPHCKRT</sequence>
<dbReference type="PANTHER" id="PTHR31954:SF1">
    <property type="entry name" value="CILIA- AND FLAGELLA-ASSOCIATED PROTEIN 157"/>
    <property type="match status" value="1"/>
</dbReference>
<dbReference type="AlphaFoldDB" id="A0A8T2PST7"/>
<keyword evidence="5" id="KW-0969">Cilium</keyword>
<feature type="coiled-coil region" evidence="7">
    <location>
        <begin position="39"/>
        <end position="204"/>
    </location>
</feature>
<evidence type="ECO:0000256" key="8">
    <source>
        <dbReference type="SAM" id="MobiDB-lite"/>
    </source>
</evidence>
<dbReference type="EMBL" id="JAFBMS010000002">
    <property type="protein sequence ID" value="KAG9354425.1"/>
    <property type="molecule type" value="Genomic_DNA"/>
</dbReference>
<comment type="subcellular location">
    <subcellularLocation>
        <location evidence="1">Cell projection</location>
        <location evidence="1">Cilium</location>
    </subcellularLocation>
</comment>
<keyword evidence="6" id="KW-0966">Cell projection</keyword>
<protein>
    <recommendedName>
        <fullName evidence="3">Cilia- and flagella-associated protein 157</fullName>
    </recommendedName>
</protein>
<gene>
    <name evidence="9" type="ORF">JZ751_001134</name>
</gene>
<reference evidence="9" key="1">
    <citation type="thesis" date="2021" institute="BYU ScholarsArchive" country="Provo, UT, USA">
        <title>Applications of and Algorithms for Genome Assembly and Genomic Analyses with an Emphasis on Marine Teleosts.</title>
        <authorList>
            <person name="Pickett B.D."/>
        </authorList>
    </citation>
    <scope>NUCLEOTIDE SEQUENCE</scope>
    <source>
        <strain evidence="9">HI-2016</strain>
    </source>
</reference>
<evidence type="ECO:0000256" key="3">
    <source>
        <dbReference type="ARBA" id="ARBA00014087"/>
    </source>
</evidence>
<dbReference type="PANTHER" id="PTHR31954">
    <property type="entry name" value="CILIA- AND FLAGELLA-ASSOCIATED PROTEIN 157"/>
    <property type="match status" value="1"/>
</dbReference>
<feature type="region of interest" description="Disordered" evidence="8">
    <location>
        <begin position="1"/>
        <end position="31"/>
    </location>
</feature>
<proteinExistence type="inferred from homology"/>